<comment type="caution">
    <text evidence="1">The sequence shown here is derived from an EMBL/GenBank/DDBJ whole genome shotgun (WGS) entry which is preliminary data.</text>
</comment>
<reference evidence="1 2" key="1">
    <citation type="submission" date="2016-10" db="EMBL/GenBank/DDBJ databases">
        <title>Arsenicibacter rosenii gen. nov., sp. nov., an efficient arsenic-methylating bacterium isolated from an arsenic-contaminated paddy soil.</title>
        <authorList>
            <person name="Huang K."/>
        </authorList>
    </citation>
    <scope>NUCLEOTIDE SEQUENCE [LARGE SCALE GENOMIC DNA]</scope>
    <source>
        <strain evidence="1 2">SM-1</strain>
    </source>
</reference>
<dbReference type="EMBL" id="MORL01000006">
    <property type="protein sequence ID" value="OIN58633.1"/>
    <property type="molecule type" value="Genomic_DNA"/>
</dbReference>
<dbReference type="AlphaFoldDB" id="A0A1S2VIU4"/>
<gene>
    <name evidence="1" type="ORF">BLX24_13785</name>
</gene>
<dbReference type="Proteomes" id="UP000181790">
    <property type="component" value="Unassembled WGS sequence"/>
</dbReference>
<name>A0A1S2VIU4_9BACT</name>
<sequence>MITKYISIEFSKSISEDDLNNFKDTLHLYDLDFNGNIIKNNLRGTLISTGMFNLIKGPLIKSLTQSGLNYIVKNITIDNT</sequence>
<organism evidence="1 2">
    <name type="scientific">Arsenicibacter rosenii</name>
    <dbReference type="NCBI Taxonomy" id="1750698"/>
    <lineage>
        <taxon>Bacteria</taxon>
        <taxon>Pseudomonadati</taxon>
        <taxon>Bacteroidota</taxon>
        <taxon>Cytophagia</taxon>
        <taxon>Cytophagales</taxon>
        <taxon>Spirosomataceae</taxon>
        <taxon>Arsenicibacter</taxon>
    </lineage>
</organism>
<evidence type="ECO:0000313" key="1">
    <source>
        <dbReference type="EMBL" id="OIN58633.1"/>
    </source>
</evidence>
<evidence type="ECO:0000313" key="2">
    <source>
        <dbReference type="Proteomes" id="UP000181790"/>
    </source>
</evidence>
<proteinExistence type="predicted"/>
<keyword evidence="2" id="KW-1185">Reference proteome</keyword>
<accession>A0A1S2VIU4</accession>
<protein>
    <submittedName>
        <fullName evidence="1">Uncharacterized protein</fullName>
    </submittedName>
</protein>